<keyword evidence="3" id="KW-0804">Transcription</keyword>
<keyword evidence="2" id="KW-0238">DNA-binding</keyword>
<evidence type="ECO:0000256" key="1">
    <source>
        <dbReference type="ARBA" id="ARBA00023015"/>
    </source>
</evidence>
<dbReference type="RefSeq" id="WP_237378658.1">
    <property type="nucleotide sequence ID" value="NZ_CP071793.1"/>
</dbReference>
<organism evidence="5 6">
    <name type="scientific">Sulfidibacter corallicola</name>
    <dbReference type="NCBI Taxonomy" id="2818388"/>
    <lineage>
        <taxon>Bacteria</taxon>
        <taxon>Pseudomonadati</taxon>
        <taxon>Acidobacteriota</taxon>
        <taxon>Holophagae</taxon>
        <taxon>Acanthopleuribacterales</taxon>
        <taxon>Acanthopleuribacteraceae</taxon>
        <taxon>Sulfidibacter</taxon>
    </lineage>
</organism>
<keyword evidence="1" id="KW-0805">Transcription regulation</keyword>
<proteinExistence type="predicted"/>
<evidence type="ECO:0000313" key="6">
    <source>
        <dbReference type="Proteomes" id="UP000663929"/>
    </source>
</evidence>
<dbReference type="Pfam" id="PF12833">
    <property type="entry name" value="HTH_18"/>
    <property type="match status" value="1"/>
</dbReference>
<keyword evidence="6" id="KW-1185">Reference proteome</keyword>
<evidence type="ECO:0000259" key="4">
    <source>
        <dbReference type="PROSITE" id="PS01124"/>
    </source>
</evidence>
<dbReference type="Proteomes" id="UP000663929">
    <property type="component" value="Chromosome"/>
</dbReference>
<dbReference type="AlphaFoldDB" id="A0A8A4THI7"/>
<dbReference type="SMART" id="SM00342">
    <property type="entry name" value="HTH_ARAC"/>
    <property type="match status" value="1"/>
</dbReference>
<evidence type="ECO:0000256" key="3">
    <source>
        <dbReference type="ARBA" id="ARBA00023163"/>
    </source>
</evidence>
<dbReference type="InterPro" id="IPR018060">
    <property type="entry name" value="HTH_AraC"/>
</dbReference>
<dbReference type="Gene3D" id="1.10.10.60">
    <property type="entry name" value="Homeodomain-like"/>
    <property type="match status" value="2"/>
</dbReference>
<dbReference type="PROSITE" id="PS00041">
    <property type="entry name" value="HTH_ARAC_FAMILY_1"/>
    <property type="match status" value="1"/>
</dbReference>
<accession>A0A8A4THI7</accession>
<dbReference type="InterPro" id="IPR018062">
    <property type="entry name" value="HTH_AraC-typ_CS"/>
</dbReference>
<dbReference type="Pfam" id="PF06445">
    <property type="entry name" value="GyrI-like"/>
    <property type="match status" value="1"/>
</dbReference>
<gene>
    <name evidence="5" type="ORF">J3U87_25780</name>
</gene>
<dbReference type="InterPro" id="IPR020449">
    <property type="entry name" value="Tscrpt_reg_AraC-type_HTH"/>
</dbReference>
<dbReference type="SMART" id="SM00871">
    <property type="entry name" value="AraC_E_bind"/>
    <property type="match status" value="1"/>
</dbReference>
<dbReference type="SUPFAM" id="SSF55136">
    <property type="entry name" value="Probable bacterial effector-binding domain"/>
    <property type="match status" value="1"/>
</dbReference>
<name>A0A8A4THI7_SULCO</name>
<dbReference type="PANTHER" id="PTHR47504">
    <property type="entry name" value="RIGHT ORIGIN-BINDING PROTEIN"/>
    <property type="match status" value="1"/>
</dbReference>
<dbReference type="InterPro" id="IPR009057">
    <property type="entry name" value="Homeodomain-like_sf"/>
</dbReference>
<dbReference type="PANTHER" id="PTHR47504:SF5">
    <property type="entry name" value="RIGHT ORIGIN-BINDING PROTEIN"/>
    <property type="match status" value="1"/>
</dbReference>
<evidence type="ECO:0000256" key="2">
    <source>
        <dbReference type="ARBA" id="ARBA00023125"/>
    </source>
</evidence>
<dbReference type="EMBL" id="CP071793">
    <property type="protein sequence ID" value="QTD49010.1"/>
    <property type="molecule type" value="Genomic_DNA"/>
</dbReference>
<dbReference type="PRINTS" id="PR00032">
    <property type="entry name" value="HTHARAC"/>
</dbReference>
<sequence length="306" mass="34468">MTPRRIEGYYPRLAAAVNFMEAHLFQAVSLEDIAAQAAFSPYHFHRMFHAVLGETVAEYLRKRRLTEACRSLQESSRAILDIALACQFESQAAFTRAFKRMFGMPPGAFRKERPRPTYTEKVPASEELMQSLQTSATLIPDLRRRESIEVVGLAGSYTDADFAAIETQWGRFAKAIDGYSAENEIGASFGLCLGEHPEVSPRRSGDFIYLTAVPFREELGVPPSMVRYLLPGGSYRVFTHRGALDQFPHTLNYIWGTWLPKGGLGTLIGADFERYDHRFDPVGRRGEIEVWLPDADPSNSNHEVAR</sequence>
<evidence type="ECO:0000313" key="5">
    <source>
        <dbReference type="EMBL" id="QTD49010.1"/>
    </source>
</evidence>
<dbReference type="Gene3D" id="3.20.80.10">
    <property type="entry name" value="Regulatory factor, effector binding domain"/>
    <property type="match status" value="1"/>
</dbReference>
<dbReference type="GO" id="GO:0043565">
    <property type="term" value="F:sequence-specific DNA binding"/>
    <property type="evidence" value="ECO:0007669"/>
    <property type="project" value="InterPro"/>
</dbReference>
<feature type="domain" description="HTH araC/xylS-type" evidence="4">
    <location>
        <begin position="14"/>
        <end position="112"/>
    </location>
</feature>
<dbReference type="PROSITE" id="PS01124">
    <property type="entry name" value="HTH_ARAC_FAMILY_2"/>
    <property type="match status" value="1"/>
</dbReference>
<dbReference type="InterPro" id="IPR050959">
    <property type="entry name" value="MarA-like"/>
</dbReference>
<dbReference type="KEGG" id="scor:J3U87_25780"/>
<dbReference type="GO" id="GO:0003700">
    <property type="term" value="F:DNA-binding transcription factor activity"/>
    <property type="evidence" value="ECO:0007669"/>
    <property type="project" value="InterPro"/>
</dbReference>
<dbReference type="InterPro" id="IPR029442">
    <property type="entry name" value="GyrI-like"/>
</dbReference>
<dbReference type="InterPro" id="IPR010499">
    <property type="entry name" value="AraC_E-bd"/>
</dbReference>
<dbReference type="SUPFAM" id="SSF46689">
    <property type="entry name" value="Homeodomain-like"/>
    <property type="match status" value="2"/>
</dbReference>
<dbReference type="InterPro" id="IPR011256">
    <property type="entry name" value="Reg_factor_effector_dom_sf"/>
</dbReference>
<reference evidence="5" key="1">
    <citation type="submission" date="2021-03" db="EMBL/GenBank/DDBJ databases">
        <title>Acanthopleuribacteraceae sp. M133.</title>
        <authorList>
            <person name="Wang G."/>
        </authorList>
    </citation>
    <scope>NUCLEOTIDE SEQUENCE</scope>
    <source>
        <strain evidence="5">M133</strain>
    </source>
</reference>
<protein>
    <submittedName>
        <fullName evidence="5">AraC family transcriptional regulator</fullName>
    </submittedName>
</protein>